<dbReference type="Pfam" id="PF17783">
    <property type="entry name" value="WHD_CvfB"/>
    <property type="match status" value="1"/>
</dbReference>
<name>A0A4Y3HVW0_9VIBR</name>
<protein>
    <submittedName>
        <fullName evidence="3">GntR family transcriptional regulator</fullName>
    </submittedName>
</protein>
<evidence type="ECO:0000256" key="1">
    <source>
        <dbReference type="PIRNR" id="PIRNR012524"/>
    </source>
</evidence>
<dbReference type="OrthoDB" id="9801597at2"/>
<dbReference type="Gene3D" id="2.40.50.140">
    <property type="entry name" value="Nucleic acid-binding proteins"/>
    <property type="match status" value="1"/>
</dbReference>
<comment type="caution">
    <text evidence="3">The sequence shown here is derived from an EMBL/GenBank/DDBJ whole genome shotgun (WGS) entry which is preliminary data.</text>
</comment>
<dbReference type="AlphaFoldDB" id="A0A4Y3HVW0"/>
<accession>A0A4Y3HVW0</accession>
<keyword evidence="4" id="KW-1185">Reference proteome</keyword>
<evidence type="ECO:0000259" key="2">
    <source>
        <dbReference type="SMART" id="SM00316"/>
    </source>
</evidence>
<dbReference type="Gene3D" id="1.10.10.10">
    <property type="entry name" value="Winged helix-like DNA-binding domain superfamily/Winged helix DNA-binding domain"/>
    <property type="match status" value="1"/>
</dbReference>
<dbReference type="EMBL" id="BJLF01000007">
    <property type="protein sequence ID" value="GEA50850.1"/>
    <property type="molecule type" value="Genomic_DNA"/>
</dbReference>
<dbReference type="PANTHER" id="PTHR37296:SF1">
    <property type="entry name" value="CONSERVED VIRULENCE FACTOR B"/>
    <property type="match status" value="1"/>
</dbReference>
<dbReference type="InterPro" id="IPR003029">
    <property type="entry name" value="S1_domain"/>
</dbReference>
<feature type="domain" description="S1 motif" evidence="2">
    <location>
        <begin position="3"/>
        <end position="64"/>
    </location>
</feature>
<dbReference type="InterPro" id="IPR012340">
    <property type="entry name" value="NA-bd_OB-fold"/>
</dbReference>
<feature type="domain" description="S1 motif" evidence="2">
    <location>
        <begin position="69"/>
        <end position="132"/>
    </location>
</feature>
<dbReference type="SMART" id="SM00316">
    <property type="entry name" value="S1"/>
    <property type="match status" value="3"/>
</dbReference>
<dbReference type="InterPro" id="IPR036388">
    <property type="entry name" value="WH-like_DNA-bd_sf"/>
</dbReference>
<gene>
    <name evidence="3" type="ORF">VIN01S_16540</name>
</gene>
<dbReference type="Proteomes" id="UP000318717">
    <property type="component" value="Unassembled WGS sequence"/>
</dbReference>
<dbReference type="GO" id="GO:0003676">
    <property type="term" value="F:nucleic acid binding"/>
    <property type="evidence" value="ECO:0007669"/>
    <property type="project" value="InterPro"/>
</dbReference>
<dbReference type="PANTHER" id="PTHR37296">
    <property type="entry name" value="CONSERVED VIRULENCE FACTOR B"/>
    <property type="match status" value="1"/>
</dbReference>
<dbReference type="RefSeq" id="WP_141345199.1">
    <property type="nucleotide sequence ID" value="NZ_BJLF01000007.1"/>
</dbReference>
<organism evidence="3 4">
    <name type="scientific">Vibrio inusitatus NBRC 102082</name>
    <dbReference type="NCBI Taxonomy" id="1219070"/>
    <lineage>
        <taxon>Bacteria</taxon>
        <taxon>Pseudomonadati</taxon>
        <taxon>Pseudomonadota</taxon>
        <taxon>Gammaproteobacteria</taxon>
        <taxon>Vibrionales</taxon>
        <taxon>Vibrionaceae</taxon>
        <taxon>Vibrio</taxon>
    </lineage>
</organism>
<dbReference type="InterPro" id="IPR039566">
    <property type="entry name" value="CvfB_S1_st"/>
</dbReference>
<dbReference type="InterPro" id="IPR040764">
    <property type="entry name" value="CvfB_WH"/>
</dbReference>
<comment type="similarity">
    <text evidence="1">Belongs to the CvfB family.</text>
</comment>
<dbReference type="Pfam" id="PF13509">
    <property type="entry name" value="S1_2"/>
    <property type="match status" value="2"/>
</dbReference>
<sequence>MIKIGQLNSLKITQITDFGVFLDAYDYGSVLLPKKQLSEEPEVGQLVKAFLYFDSDNELCATRENPIAEVGEWGLMEITSINSTGAFVNWGIEKKDLLVPYSEQRARFSEGQTILVYVYTDNASGRIVGTTKFNKWLDKTPHHYKSNDQVELLIAERSDLGYKAIINGEHWGMIFSSDVIGKLFIGKRLKGYVKQVREDGKIDLSLQKVGVAKMDDLSEKVIDLLNKKEGFLPLNDKSSPDAIFKVFRTSKGTFKKTIGGLYKAGLITIESDGIHLVK</sequence>
<dbReference type="PIRSF" id="PIRSF012524">
    <property type="entry name" value="YitL_S1"/>
    <property type="match status" value="1"/>
</dbReference>
<dbReference type="InterPro" id="IPR014464">
    <property type="entry name" value="CvfB_fam"/>
</dbReference>
<reference evidence="3 4" key="1">
    <citation type="submission" date="2019-06" db="EMBL/GenBank/DDBJ databases">
        <title>Whole genome shotgun sequence of Vibrio inusitatus NBRC 102082.</title>
        <authorList>
            <person name="Hosoyama A."/>
            <person name="Uohara A."/>
            <person name="Ohji S."/>
            <person name="Ichikawa N."/>
        </authorList>
    </citation>
    <scope>NUCLEOTIDE SEQUENCE [LARGE SCALE GENOMIC DNA]</scope>
    <source>
        <strain evidence="3 4">NBRC 102082</strain>
    </source>
</reference>
<evidence type="ECO:0000313" key="3">
    <source>
        <dbReference type="EMBL" id="GEA50850.1"/>
    </source>
</evidence>
<evidence type="ECO:0000313" key="4">
    <source>
        <dbReference type="Proteomes" id="UP000318717"/>
    </source>
</evidence>
<proteinExistence type="inferred from homology"/>
<feature type="domain" description="S1 motif" evidence="2">
    <location>
        <begin position="145"/>
        <end position="207"/>
    </location>
</feature>